<proteinExistence type="predicted"/>
<dbReference type="Proteomes" id="UP000409037">
    <property type="component" value="Unassembled WGS sequence"/>
</dbReference>
<name>A0A5E7E386_PSEFL</name>
<reference evidence="1 2" key="1">
    <citation type="submission" date="2019-09" db="EMBL/GenBank/DDBJ databases">
        <authorList>
            <person name="Chandra G."/>
            <person name="Truman W A."/>
        </authorList>
    </citation>
    <scope>NUCLEOTIDE SEQUENCE [LARGE SCALE GENOMIC DNA]</scope>
    <source>
        <strain evidence="1">PS833</strain>
    </source>
</reference>
<dbReference type="AlphaFoldDB" id="A0A5E7E386"/>
<sequence>MLLSAAVKKGNGIVDNIQKYSSPDHGVNFRALLVTISQSHAHPISDFQPFFDEALKLDDQAKHVFTYESDRLMMLHDKTSAEEGIWHVTRHADSAYKIELSPASQRTALHLLSVKADFLSSSNTIRKFLKHPGKDSDFVGIALQMKLTDLKPITAGTAKEWMDFLQKLELTEEELIIFQILGPFIQQRVNRFWFKEDDLVNIVLTLNKQYKLTKCSKVRVQSLLKKLVPTLEEALEWGLSVPFVKIGDWYMWWPFAYSVIHPNLTLLAILMKRSPEHWNNTIGSQAAKVSDYLAGKLKKSQDIEITTCRVKKNIGDIDIAIFNNTTNTLLLCEVKTVFDRFRTNHQHKNFTMQRVNYQKAANQLLSTQQSIESGNWKIKDIFPSTKASEIKKILKIVLTWWDIFDPYKGTDFNDVAVSNFSTFIYAYNQCNSNLEQLHQSLLELSALPCPATRLFNAIDDGGFELKWSIDKQCDLLPPDADARCIALSPFSSQLLTDIQRFPKDWKSQMLALGEDIDTLIFP</sequence>
<evidence type="ECO:0000313" key="1">
    <source>
        <dbReference type="EMBL" id="VVO18192.1"/>
    </source>
</evidence>
<gene>
    <name evidence="1" type="ORF">PS833_03984</name>
</gene>
<evidence type="ECO:0000313" key="2">
    <source>
        <dbReference type="Proteomes" id="UP000409037"/>
    </source>
</evidence>
<accession>A0A5E7E386</accession>
<dbReference type="EMBL" id="CABVHU010000010">
    <property type="protein sequence ID" value="VVO18192.1"/>
    <property type="molecule type" value="Genomic_DNA"/>
</dbReference>
<organism evidence="1 2">
    <name type="scientific">Pseudomonas fluorescens</name>
    <dbReference type="NCBI Taxonomy" id="294"/>
    <lineage>
        <taxon>Bacteria</taxon>
        <taxon>Pseudomonadati</taxon>
        <taxon>Pseudomonadota</taxon>
        <taxon>Gammaproteobacteria</taxon>
        <taxon>Pseudomonadales</taxon>
        <taxon>Pseudomonadaceae</taxon>
        <taxon>Pseudomonas</taxon>
    </lineage>
</organism>
<protein>
    <submittedName>
        <fullName evidence="1">Uncharacterized protein</fullName>
    </submittedName>
</protein>